<sequence length="209" mass="24299">MPIIKRPTATTLKKITLFVLCLTPFLLMVYQLLAQQLGAEPVDKMLQITGDWGLRFLLITLAITPIRQRLKKNWVTYRRMLGLFAFFYASSHLLIYVAFEQSFNLMGVLHEAIEKKYLFVGMSALLLMTPLAVTSTKRMMKKLGKNWTRLHKLIYPITALVILHFTWQVKSDYTEPVIYSLLFIGLLLLRKRAKKSTPQSKLRKNQINH</sequence>
<dbReference type="PANTHER" id="PTHR36964:SF1">
    <property type="entry name" value="PROTEIN-METHIONINE-SULFOXIDE REDUCTASE HEME-BINDING SUBUNIT MSRQ"/>
    <property type="match status" value="1"/>
</dbReference>
<keyword evidence="6 8" id="KW-0408">Iron</keyword>
<dbReference type="GO" id="GO:0016679">
    <property type="term" value="F:oxidoreductase activity, acting on diphenols and related substances as donors"/>
    <property type="evidence" value="ECO:0007669"/>
    <property type="project" value="TreeGrafter"/>
</dbReference>
<keyword evidence="8" id="KW-0479">Metal-binding</keyword>
<feature type="transmembrane region" description="Helical" evidence="8">
    <location>
        <begin position="176"/>
        <end position="193"/>
    </location>
</feature>
<dbReference type="InterPro" id="IPR022837">
    <property type="entry name" value="MsrQ-like"/>
</dbReference>
<comment type="function">
    <text evidence="8">Part of the MsrPQ system that repairs oxidized periplasmic proteins containing methionine sulfoxide residues (Met-O), using respiratory chain electrons. Thus protects these proteins from oxidative-stress damage caused by reactive species of oxygen and chlorine generated by the host defense mechanisms. MsrPQ is essential for the maintenance of envelope integrity under bleach stress, rescuing a wide series of structurally unrelated periplasmic proteins from methionine oxidation. MsrQ provides electrons for reduction to the reductase catalytic subunit MsrP, using the quinone pool of the respiratory chain.</text>
</comment>
<keyword evidence="5 8" id="KW-1133">Transmembrane helix</keyword>
<accession>A0A6N7F0I7</accession>
<dbReference type="Proteomes" id="UP000471298">
    <property type="component" value="Unassembled WGS sequence"/>
</dbReference>
<dbReference type="HAMAP" id="MF_01207">
    <property type="entry name" value="MsrQ"/>
    <property type="match status" value="1"/>
</dbReference>
<name>A0A6N7F0I7_9GAMM</name>
<dbReference type="InParanoid" id="A0A6N7F0I7"/>
<dbReference type="GO" id="GO:0046872">
    <property type="term" value="F:metal ion binding"/>
    <property type="evidence" value="ECO:0007669"/>
    <property type="project" value="UniProtKB-KW"/>
</dbReference>
<dbReference type="PANTHER" id="PTHR36964">
    <property type="entry name" value="PROTEIN-METHIONINE-SULFOXIDE REDUCTASE HEME-BINDING SUBUNIT MSRQ"/>
    <property type="match status" value="1"/>
</dbReference>
<keyword evidence="8" id="KW-0285">Flavoprotein</keyword>
<feature type="transmembrane region" description="Helical" evidence="8">
    <location>
        <begin position="12"/>
        <end position="32"/>
    </location>
</feature>
<protein>
    <recommendedName>
        <fullName evidence="8">Protein-methionine-sulfoxide reductase heme-binding subunit MsrQ</fullName>
    </recommendedName>
    <alternativeName>
        <fullName evidence="8">Flavocytochrome MsrQ</fullName>
    </alternativeName>
</protein>
<gene>
    <name evidence="8" type="primary">msrQ</name>
    <name evidence="10" type="ORF">GCU85_06085</name>
</gene>
<keyword evidence="8" id="KW-1003">Cell membrane</keyword>
<evidence type="ECO:0000256" key="1">
    <source>
        <dbReference type="ARBA" id="ARBA00004141"/>
    </source>
</evidence>
<keyword evidence="7 8" id="KW-0472">Membrane</keyword>
<dbReference type="GO" id="GO:0010181">
    <property type="term" value="F:FMN binding"/>
    <property type="evidence" value="ECO:0007669"/>
    <property type="project" value="UniProtKB-UniRule"/>
</dbReference>
<evidence type="ECO:0000256" key="7">
    <source>
        <dbReference type="ARBA" id="ARBA00023136"/>
    </source>
</evidence>
<dbReference type="GO" id="GO:0005886">
    <property type="term" value="C:plasma membrane"/>
    <property type="evidence" value="ECO:0007669"/>
    <property type="project" value="UniProtKB-SubCell"/>
</dbReference>
<evidence type="ECO:0000256" key="2">
    <source>
        <dbReference type="ARBA" id="ARBA00022448"/>
    </source>
</evidence>
<evidence type="ECO:0000256" key="3">
    <source>
        <dbReference type="ARBA" id="ARBA00022617"/>
    </source>
</evidence>
<dbReference type="InterPro" id="IPR013130">
    <property type="entry name" value="Fe3_Rdtase_TM_dom"/>
</dbReference>
<feature type="transmembrane region" description="Helical" evidence="8">
    <location>
        <begin position="80"/>
        <end position="97"/>
    </location>
</feature>
<comment type="cofactor">
    <cofactor evidence="8">
        <name>heme b</name>
        <dbReference type="ChEBI" id="CHEBI:60344"/>
    </cofactor>
    <text evidence="8">Binds 1 heme b (iron(II)-protoporphyrin IX) group per subunit.</text>
</comment>
<dbReference type="AlphaFoldDB" id="A0A6N7F0I7"/>
<keyword evidence="11" id="KW-1185">Reference proteome</keyword>
<evidence type="ECO:0000256" key="4">
    <source>
        <dbReference type="ARBA" id="ARBA00022692"/>
    </source>
</evidence>
<dbReference type="GO" id="GO:0030091">
    <property type="term" value="P:protein repair"/>
    <property type="evidence" value="ECO:0007669"/>
    <property type="project" value="UniProtKB-UniRule"/>
</dbReference>
<proteinExistence type="inferred from homology"/>
<feature type="transmembrane region" description="Helical" evidence="8">
    <location>
        <begin position="153"/>
        <end position="170"/>
    </location>
</feature>
<evidence type="ECO:0000256" key="5">
    <source>
        <dbReference type="ARBA" id="ARBA00022989"/>
    </source>
</evidence>
<dbReference type="GO" id="GO:0020037">
    <property type="term" value="F:heme binding"/>
    <property type="evidence" value="ECO:0007669"/>
    <property type="project" value="UniProtKB-UniRule"/>
</dbReference>
<evidence type="ECO:0000313" key="10">
    <source>
        <dbReference type="EMBL" id="MPV86298.1"/>
    </source>
</evidence>
<evidence type="ECO:0000259" key="9">
    <source>
        <dbReference type="Pfam" id="PF01794"/>
    </source>
</evidence>
<dbReference type="Pfam" id="PF01794">
    <property type="entry name" value="Ferric_reduct"/>
    <property type="match status" value="1"/>
</dbReference>
<comment type="similarity">
    <text evidence="8">Belongs to the MsrQ family.</text>
</comment>
<comment type="cofactor">
    <cofactor evidence="8">
        <name>FMN</name>
        <dbReference type="ChEBI" id="CHEBI:58210"/>
    </cofactor>
    <text evidence="8">Binds 1 FMN per subunit.</text>
</comment>
<dbReference type="GO" id="GO:0009055">
    <property type="term" value="F:electron transfer activity"/>
    <property type="evidence" value="ECO:0007669"/>
    <property type="project" value="UniProtKB-UniRule"/>
</dbReference>
<comment type="subunit">
    <text evidence="8">Heterodimer of a catalytic subunit (MsrP) and a heme-binding subunit (MsrQ).</text>
</comment>
<dbReference type="EMBL" id="WHNW01000006">
    <property type="protein sequence ID" value="MPV86298.1"/>
    <property type="molecule type" value="Genomic_DNA"/>
</dbReference>
<dbReference type="FunCoup" id="A0A6N7F0I7">
    <property type="interactions" value="21"/>
</dbReference>
<keyword evidence="4 8" id="KW-0812">Transmembrane</keyword>
<keyword evidence="2 8" id="KW-0813">Transport</keyword>
<comment type="caution">
    <text evidence="10">The sequence shown here is derived from an EMBL/GenBank/DDBJ whole genome shotgun (WGS) entry which is preliminary data.</text>
</comment>
<keyword evidence="8" id="KW-0288">FMN</keyword>
<organism evidence="10 11">
    <name type="scientific">Ostreibacterium oceani</name>
    <dbReference type="NCBI Taxonomy" id="2654998"/>
    <lineage>
        <taxon>Bacteria</taxon>
        <taxon>Pseudomonadati</taxon>
        <taxon>Pseudomonadota</taxon>
        <taxon>Gammaproteobacteria</taxon>
        <taxon>Cardiobacteriales</taxon>
        <taxon>Ostreibacteriaceae</taxon>
        <taxon>Ostreibacterium</taxon>
    </lineage>
</organism>
<evidence type="ECO:0000256" key="8">
    <source>
        <dbReference type="HAMAP-Rule" id="MF_01207"/>
    </source>
</evidence>
<comment type="caution">
    <text evidence="8">Lacks conserved residue(s) required for the propagation of feature annotation.</text>
</comment>
<evidence type="ECO:0000256" key="6">
    <source>
        <dbReference type="ARBA" id="ARBA00023004"/>
    </source>
</evidence>
<feature type="domain" description="Ferric oxidoreductase" evidence="9">
    <location>
        <begin position="50"/>
        <end position="161"/>
    </location>
</feature>
<comment type="subcellular location">
    <subcellularLocation>
        <location evidence="8">Cell membrane</location>
        <topology evidence="8">Multi-pass membrane protein</topology>
    </subcellularLocation>
    <subcellularLocation>
        <location evidence="1">Membrane</location>
        <topology evidence="1">Multi-pass membrane protein</topology>
    </subcellularLocation>
</comment>
<keyword evidence="3 8" id="KW-0349">Heme</keyword>
<evidence type="ECO:0000313" key="11">
    <source>
        <dbReference type="Proteomes" id="UP000471298"/>
    </source>
</evidence>
<feature type="transmembrane region" description="Helical" evidence="8">
    <location>
        <begin position="117"/>
        <end position="133"/>
    </location>
</feature>
<keyword evidence="8" id="KW-0249">Electron transport</keyword>
<reference evidence="10 11" key="1">
    <citation type="submission" date="2019-10" db="EMBL/GenBank/DDBJ databases">
        <title>Cardiobacteriales fam. a chemoheterotrophic member of the order Cardiobacteriales, and proposal of Cardiobacteriales fam. nov.</title>
        <authorList>
            <person name="Wang C."/>
        </authorList>
    </citation>
    <scope>NUCLEOTIDE SEQUENCE [LARGE SCALE GENOMIC DNA]</scope>
    <source>
        <strain evidence="10 11">ML27</strain>
    </source>
</reference>